<evidence type="ECO:0000256" key="1">
    <source>
        <dbReference type="ARBA" id="ARBA00004448"/>
    </source>
</evidence>
<evidence type="ECO:0000256" key="15">
    <source>
        <dbReference type="PIRSR" id="PIRSR038885-1"/>
    </source>
</evidence>
<evidence type="ECO:0000256" key="11">
    <source>
        <dbReference type="ARBA" id="ARBA00023004"/>
    </source>
</evidence>
<feature type="transmembrane region" description="Helical" evidence="17">
    <location>
        <begin position="151"/>
        <end position="172"/>
    </location>
</feature>
<comment type="cofactor">
    <cofactor evidence="16">
        <name>heme</name>
        <dbReference type="ChEBI" id="CHEBI:30413"/>
    </cofactor>
    <text evidence="16">Binds 2 heme groups non-covalently.</text>
</comment>
<geneLocation type="mitochondrion" evidence="20"/>
<evidence type="ECO:0000256" key="7">
    <source>
        <dbReference type="ARBA" id="ARBA00022723"/>
    </source>
</evidence>
<dbReference type="AlphaFoldDB" id="A0A0E3DAZ8"/>
<comment type="subcellular location">
    <subcellularLocation>
        <location evidence="1">Mitochondrion inner membrane</location>
        <topology evidence="1">Multi-pass membrane protein</topology>
    </subcellularLocation>
</comment>
<feature type="binding site" description="axial binding residue" evidence="16">
    <location>
        <position position="101"/>
    </location>
    <ligand>
        <name>heme b</name>
        <dbReference type="ChEBI" id="CHEBI:60344"/>
        <label>b566</label>
    </ligand>
    <ligandPart>
        <name>Fe</name>
        <dbReference type="ChEBI" id="CHEBI:18248"/>
    </ligandPart>
</feature>
<dbReference type="FunFam" id="1.20.810.10:FF:000002">
    <property type="entry name" value="Cytochrome b"/>
    <property type="match status" value="1"/>
</dbReference>
<evidence type="ECO:0000256" key="5">
    <source>
        <dbReference type="ARBA" id="ARBA00022660"/>
    </source>
</evidence>
<dbReference type="InterPro" id="IPR016174">
    <property type="entry name" value="Di-haem_cyt_TM"/>
</dbReference>
<dbReference type="InterPro" id="IPR005797">
    <property type="entry name" value="Cyt_b/b6_N"/>
</dbReference>
<feature type="domain" description="Cytochrome b/b6 C-terminal region profile" evidence="19">
    <location>
        <begin position="216"/>
        <end position="385"/>
    </location>
</feature>
<evidence type="ECO:0000256" key="13">
    <source>
        <dbReference type="ARBA" id="ARBA00023136"/>
    </source>
</evidence>
<keyword evidence="12 17" id="KW-0496">Mitochondrion</keyword>
<feature type="domain" description="Cytochrome b/b6 N-terminal region profile" evidence="18">
    <location>
        <begin position="1"/>
        <end position="215"/>
    </location>
</feature>
<dbReference type="PIRSF" id="PIRSF038885">
    <property type="entry name" value="COB"/>
    <property type="match status" value="1"/>
</dbReference>
<dbReference type="GO" id="GO:0046872">
    <property type="term" value="F:metal ion binding"/>
    <property type="evidence" value="ECO:0007669"/>
    <property type="project" value="UniProtKB-UniRule"/>
</dbReference>
<dbReference type="Gene3D" id="1.20.810.10">
    <property type="entry name" value="Cytochrome Bc1 Complex, Chain C"/>
    <property type="match status" value="1"/>
</dbReference>
<keyword evidence="3 17" id="KW-0813">Transport</keyword>
<dbReference type="InterPro" id="IPR036150">
    <property type="entry name" value="Cyt_b/b6_C_sf"/>
</dbReference>
<sequence>MQKFKTVRLIKQPLISIINNHLIDYPTPINIHYAWSFGFIAGMCLIIQILTGIFLAMHYTPHVDLAFASVEHIMRDVNYGWLLRYIHANGASMFFIVVYIHMFRGLYFGSYTKPRHWVWIIGVIIFLLMIITAFIGYVLPWGQMSLWGATVITNLVSAVPLIGDSIVTWLWGGFSVDNATLNRFFSLHYLLPFVIATGSVVHIAILHQDGSGNPLGINSEVDKIYFFPYFVIKDFLGLVVFIIFFSLFVYFLPNILGHSDNYIEANPMVTPAHIVPEWYFLPFYAILRSIPHKLGGVITMVSAIIILALLPWLHSTEIRSSRFRPLYRFLYWTMISCCLILGWIGGMPVEEPYILIGQIASFYYFFYFIFLLPFLGRTEKYLLEF</sequence>
<dbReference type="InterPro" id="IPR048260">
    <property type="entry name" value="Cytochrome_b_C_euk/bac"/>
</dbReference>
<evidence type="ECO:0000256" key="9">
    <source>
        <dbReference type="ARBA" id="ARBA00022982"/>
    </source>
</evidence>
<dbReference type="PANTHER" id="PTHR19271:SF16">
    <property type="entry name" value="CYTOCHROME B"/>
    <property type="match status" value="1"/>
</dbReference>
<dbReference type="InterPro" id="IPR027387">
    <property type="entry name" value="Cytb/b6-like_sf"/>
</dbReference>
<feature type="transmembrane region" description="Helical" evidence="17">
    <location>
        <begin position="117"/>
        <end position="139"/>
    </location>
</feature>
<dbReference type="PANTHER" id="PTHR19271">
    <property type="entry name" value="CYTOCHROME B"/>
    <property type="match status" value="1"/>
</dbReference>
<name>A0A0E3DAZ8_9FLOR</name>
<dbReference type="CDD" id="cd00290">
    <property type="entry name" value="cytochrome_b_C"/>
    <property type="match status" value="1"/>
</dbReference>
<comment type="function">
    <text evidence="17">Component of the ubiquinol-cytochrome c reductase complex (complex III or cytochrome b-c1 complex) that is part of the mitochondrial respiratory chain. The b-c1 complex mediates electron transfer from ubiquinol to cytochrome c. Contributes to the generation of a proton gradient across the mitochondrial membrane that is then used for ATP synthesis.</text>
</comment>
<dbReference type="InterPro" id="IPR048259">
    <property type="entry name" value="Cytochrome_b_N_euk/bac"/>
</dbReference>
<reference evidence="20" key="1">
    <citation type="submission" date="2014-02" db="EMBL/GenBank/DDBJ databases">
        <title>Complete mitochondrion genomes reveal florideophycean red algal diversity.</title>
        <authorList>
            <person name="Yang E.C."/>
            <person name="Yoon H.S."/>
        </authorList>
    </citation>
    <scope>NUCLEOTIDE SEQUENCE</scope>
</reference>
<feature type="transmembrane region" description="Helical" evidence="17">
    <location>
        <begin position="294"/>
        <end position="314"/>
    </location>
</feature>
<dbReference type="SUPFAM" id="SSF81342">
    <property type="entry name" value="Transmembrane di-heme cytochromes"/>
    <property type="match status" value="1"/>
</dbReference>
<keyword evidence="9 17" id="KW-0249">Electron transport</keyword>
<keyword evidence="4 16" id="KW-0349">Heme</keyword>
<keyword evidence="7 16" id="KW-0479">Metal-binding</keyword>
<feature type="transmembrane region" description="Helical" evidence="17">
    <location>
        <begin position="226"/>
        <end position="252"/>
    </location>
</feature>
<dbReference type="InterPro" id="IPR030689">
    <property type="entry name" value="Cytochrome_b"/>
</dbReference>
<keyword evidence="13 17" id="KW-0472">Membrane</keyword>
<feature type="transmembrane region" description="Helical" evidence="17">
    <location>
        <begin position="81"/>
        <end position="102"/>
    </location>
</feature>
<feature type="transmembrane region" description="Helical" evidence="17">
    <location>
        <begin position="352"/>
        <end position="375"/>
    </location>
</feature>
<evidence type="ECO:0000256" key="17">
    <source>
        <dbReference type="RuleBase" id="RU362117"/>
    </source>
</evidence>
<dbReference type="GO" id="GO:0006122">
    <property type="term" value="P:mitochondrial electron transport, ubiquinol to cytochrome c"/>
    <property type="evidence" value="ECO:0007669"/>
    <property type="project" value="TreeGrafter"/>
</dbReference>
<evidence type="ECO:0000259" key="18">
    <source>
        <dbReference type="PROSITE" id="PS51002"/>
    </source>
</evidence>
<evidence type="ECO:0000256" key="8">
    <source>
        <dbReference type="ARBA" id="ARBA00022792"/>
    </source>
</evidence>
<dbReference type="PROSITE" id="PS51002">
    <property type="entry name" value="CYTB_NTER"/>
    <property type="match status" value="1"/>
</dbReference>
<gene>
    <name evidence="20" type="primary">cob</name>
    <name evidence="20" type="ORF">Sflab.mt.11</name>
</gene>
<comment type="cofactor">
    <cofactor evidence="17">
        <name>heme b</name>
        <dbReference type="ChEBI" id="CHEBI:60344"/>
    </cofactor>
    <text evidence="17">Binds 2 heme groups non-covalently.</text>
</comment>
<keyword evidence="5 17" id="KW-0679">Respiratory chain</keyword>
<feature type="transmembrane region" description="Helical" evidence="17">
    <location>
        <begin position="184"/>
        <end position="205"/>
    </location>
</feature>
<keyword evidence="10 17" id="KW-1133">Transmembrane helix</keyword>
<organism evidence="20">
    <name type="scientific">Sebdenia flabellata</name>
    <dbReference type="NCBI Taxonomy" id="42024"/>
    <lineage>
        <taxon>Eukaryota</taxon>
        <taxon>Rhodophyta</taxon>
        <taxon>Florideophyceae</taxon>
        <taxon>Rhodymeniophycidae</taxon>
        <taxon>Sebdeniales</taxon>
        <taxon>Sebdeniaceae</taxon>
        <taxon>Sebdenia</taxon>
    </lineage>
</organism>
<dbReference type="SUPFAM" id="SSF81648">
    <property type="entry name" value="a domain/subunit of cytochrome bc1 complex (Ubiquinol-cytochrome c reductase)"/>
    <property type="match status" value="1"/>
</dbReference>
<dbReference type="GO" id="GO:0045275">
    <property type="term" value="C:respiratory chain complex III"/>
    <property type="evidence" value="ECO:0007669"/>
    <property type="project" value="InterPro"/>
</dbReference>
<evidence type="ECO:0000256" key="14">
    <source>
        <dbReference type="ARBA" id="ARBA00061233"/>
    </source>
</evidence>
<dbReference type="PROSITE" id="PS51003">
    <property type="entry name" value="CYTB_CTER"/>
    <property type="match status" value="1"/>
</dbReference>
<evidence type="ECO:0000256" key="12">
    <source>
        <dbReference type="ARBA" id="ARBA00023128"/>
    </source>
</evidence>
<proteinExistence type="inferred from homology"/>
<evidence type="ECO:0000256" key="4">
    <source>
        <dbReference type="ARBA" id="ARBA00022617"/>
    </source>
</evidence>
<feature type="binding site" description="axial binding residue" evidence="16">
    <location>
        <position position="87"/>
    </location>
    <ligand>
        <name>heme b</name>
        <dbReference type="ChEBI" id="CHEBI:60344"/>
        <label>b562</label>
    </ligand>
    <ligandPart>
        <name>Fe</name>
        <dbReference type="ChEBI" id="CHEBI:18248"/>
    </ligandPart>
</feature>
<dbReference type="GO" id="GO:0008121">
    <property type="term" value="F:quinol-cytochrome-c reductase activity"/>
    <property type="evidence" value="ECO:0007669"/>
    <property type="project" value="InterPro"/>
</dbReference>
<feature type="binding site" description="axial binding residue" evidence="16">
    <location>
        <position position="202"/>
    </location>
    <ligand>
        <name>heme b</name>
        <dbReference type="ChEBI" id="CHEBI:60344"/>
        <label>b566</label>
    </ligand>
    <ligandPart>
        <name>Fe</name>
        <dbReference type="ChEBI" id="CHEBI:18248"/>
    </ligandPart>
</feature>
<feature type="binding site" description="axial binding residue" evidence="16">
    <location>
        <position position="188"/>
    </location>
    <ligand>
        <name>heme b</name>
        <dbReference type="ChEBI" id="CHEBI:60344"/>
        <label>b562</label>
    </ligand>
    <ligandPart>
        <name>Fe</name>
        <dbReference type="ChEBI" id="CHEBI:18248"/>
    </ligandPart>
</feature>
<feature type="binding site" evidence="15">
    <location>
        <position position="207"/>
    </location>
    <ligand>
        <name>a ubiquinone</name>
        <dbReference type="ChEBI" id="CHEBI:16389"/>
    </ligand>
</feature>
<evidence type="ECO:0000256" key="16">
    <source>
        <dbReference type="PIRSR" id="PIRSR038885-2"/>
    </source>
</evidence>
<evidence type="ECO:0000256" key="10">
    <source>
        <dbReference type="ARBA" id="ARBA00022989"/>
    </source>
</evidence>
<evidence type="ECO:0000313" key="20">
    <source>
        <dbReference type="EMBL" id="AHX02548.1"/>
    </source>
</evidence>
<dbReference type="CDD" id="cd00284">
    <property type="entry name" value="Cytochrome_b_N"/>
    <property type="match status" value="1"/>
</dbReference>
<accession>A0A0E3DAZ8</accession>
<evidence type="ECO:0000259" key="19">
    <source>
        <dbReference type="PROSITE" id="PS51003"/>
    </source>
</evidence>
<dbReference type="GO" id="GO:0016491">
    <property type="term" value="F:oxidoreductase activity"/>
    <property type="evidence" value="ECO:0007669"/>
    <property type="project" value="UniProtKB-UniRule"/>
</dbReference>
<keyword evidence="11 16" id="KW-0408">Iron</keyword>
<dbReference type="InterPro" id="IPR005798">
    <property type="entry name" value="Cyt_b/b6_C"/>
</dbReference>
<evidence type="ECO:0000256" key="6">
    <source>
        <dbReference type="ARBA" id="ARBA00022692"/>
    </source>
</evidence>
<comment type="similarity">
    <text evidence="14 17">Belongs to the cytochrome b family.</text>
</comment>
<feature type="transmembrane region" description="Helical" evidence="17">
    <location>
        <begin position="326"/>
        <end position="346"/>
    </location>
</feature>
<dbReference type="GO" id="GO:0005743">
    <property type="term" value="C:mitochondrial inner membrane"/>
    <property type="evidence" value="ECO:0007669"/>
    <property type="project" value="UniProtKB-SubCell"/>
</dbReference>
<protein>
    <recommendedName>
        <fullName evidence="2 17">Cytochrome b</fullName>
    </recommendedName>
</protein>
<dbReference type="Pfam" id="PF00033">
    <property type="entry name" value="Cytochrome_B"/>
    <property type="match status" value="1"/>
</dbReference>
<feature type="transmembrane region" description="Helical" evidence="17">
    <location>
        <begin position="33"/>
        <end position="60"/>
    </location>
</feature>
<dbReference type="EMBL" id="KJ398164">
    <property type="protein sequence ID" value="AHX02548.1"/>
    <property type="molecule type" value="Genomic_DNA"/>
</dbReference>
<keyword evidence="8" id="KW-0999">Mitochondrion inner membrane</keyword>
<keyword evidence="6 17" id="KW-0812">Transmembrane</keyword>
<evidence type="ECO:0000256" key="3">
    <source>
        <dbReference type="ARBA" id="ARBA00022448"/>
    </source>
</evidence>
<evidence type="ECO:0000256" key="2">
    <source>
        <dbReference type="ARBA" id="ARBA00013531"/>
    </source>
</evidence>
<dbReference type="Pfam" id="PF00032">
    <property type="entry name" value="Cytochrom_B_C"/>
    <property type="match status" value="1"/>
</dbReference>